<dbReference type="GO" id="GO:0015740">
    <property type="term" value="P:C4-dicarboxylate transport"/>
    <property type="evidence" value="ECO:0007669"/>
    <property type="project" value="TreeGrafter"/>
</dbReference>
<keyword evidence="6 9" id="KW-1133">Transmembrane helix</keyword>
<keyword evidence="3" id="KW-1003">Cell membrane</keyword>
<evidence type="ECO:0000256" key="4">
    <source>
        <dbReference type="ARBA" id="ARBA00022519"/>
    </source>
</evidence>
<evidence type="ECO:0000256" key="2">
    <source>
        <dbReference type="ARBA" id="ARBA00022448"/>
    </source>
</evidence>
<evidence type="ECO:0000256" key="9">
    <source>
        <dbReference type="RuleBase" id="RU369079"/>
    </source>
</evidence>
<keyword evidence="2 9" id="KW-0813">Transport</keyword>
<keyword evidence="7 9" id="KW-0472">Membrane</keyword>
<feature type="transmembrane region" description="Helical" evidence="9">
    <location>
        <begin position="147"/>
        <end position="170"/>
    </location>
</feature>
<evidence type="ECO:0000256" key="8">
    <source>
        <dbReference type="ARBA" id="ARBA00038436"/>
    </source>
</evidence>
<dbReference type="Pfam" id="PF04290">
    <property type="entry name" value="DctQ"/>
    <property type="match status" value="1"/>
</dbReference>
<accession>A0AAE3G2Q3</accession>
<dbReference type="GO" id="GO:0022857">
    <property type="term" value="F:transmembrane transporter activity"/>
    <property type="evidence" value="ECO:0007669"/>
    <property type="project" value="UniProtKB-UniRule"/>
</dbReference>
<dbReference type="RefSeq" id="WP_253476959.1">
    <property type="nucleotide sequence ID" value="NZ_JALJXV010000004.1"/>
</dbReference>
<organism evidence="12 13">
    <name type="scientific">Natronocella acetinitrilica</name>
    <dbReference type="NCBI Taxonomy" id="414046"/>
    <lineage>
        <taxon>Bacteria</taxon>
        <taxon>Pseudomonadati</taxon>
        <taxon>Pseudomonadota</taxon>
        <taxon>Gammaproteobacteria</taxon>
        <taxon>Chromatiales</taxon>
        <taxon>Ectothiorhodospiraceae</taxon>
        <taxon>Natronocella</taxon>
    </lineage>
</organism>
<keyword evidence="4 9" id="KW-0997">Cell inner membrane</keyword>
<evidence type="ECO:0000256" key="6">
    <source>
        <dbReference type="ARBA" id="ARBA00022989"/>
    </source>
</evidence>
<evidence type="ECO:0000256" key="3">
    <source>
        <dbReference type="ARBA" id="ARBA00022475"/>
    </source>
</evidence>
<comment type="caution">
    <text evidence="12">The sequence shown here is derived from an EMBL/GenBank/DDBJ whole genome shotgun (WGS) entry which is preliminary data.</text>
</comment>
<dbReference type="InterPro" id="IPR055348">
    <property type="entry name" value="DctQ"/>
</dbReference>
<dbReference type="AlphaFoldDB" id="A0AAE3G2Q3"/>
<feature type="transmembrane region" description="Helical" evidence="9">
    <location>
        <begin position="67"/>
        <end position="85"/>
    </location>
</feature>
<dbReference type="Proteomes" id="UP001205843">
    <property type="component" value="Unassembled WGS sequence"/>
</dbReference>
<comment type="subcellular location">
    <subcellularLocation>
        <location evidence="1 9">Cell inner membrane</location>
        <topology evidence="1 9">Multi-pass membrane protein</topology>
    </subcellularLocation>
</comment>
<evidence type="ECO:0000256" key="10">
    <source>
        <dbReference type="SAM" id="MobiDB-lite"/>
    </source>
</evidence>
<reference evidence="12" key="1">
    <citation type="submission" date="2022-03" db="EMBL/GenBank/DDBJ databases">
        <title>Genomic Encyclopedia of Type Strains, Phase III (KMG-III): the genomes of soil and plant-associated and newly described type strains.</title>
        <authorList>
            <person name="Whitman W."/>
        </authorList>
    </citation>
    <scope>NUCLEOTIDE SEQUENCE</scope>
    <source>
        <strain evidence="12">ANL 6-2</strain>
    </source>
</reference>
<dbReference type="PANTHER" id="PTHR35011:SF2">
    <property type="entry name" value="2,3-DIKETO-L-GULONATE TRAP TRANSPORTER SMALL PERMEASE PROTEIN YIAM"/>
    <property type="match status" value="1"/>
</dbReference>
<feature type="transmembrane region" description="Helical" evidence="9">
    <location>
        <begin position="106"/>
        <end position="127"/>
    </location>
</feature>
<feature type="transmembrane region" description="Helical" evidence="9">
    <location>
        <begin position="30"/>
        <end position="52"/>
    </location>
</feature>
<feature type="domain" description="Tripartite ATP-independent periplasmic transporters DctQ component" evidence="11">
    <location>
        <begin position="43"/>
        <end position="173"/>
    </location>
</feature>
<evidence type="ECO:0000313" key="13">
    <source>
        <dbReference type="Proteomes" id="UP001205843"/>
    </source>
</evidence>
<name>A0AAE3G2Q3_9GAMM</name>
<evidence type="ECO:0000259" key="11">
    <source>
        <dbReference type="Pfam" id="PF04290"/>
    </source>
</evidence>
<evidence type="ECO:0000256" key="1">
    <source>
        <dbReference type="ARBA" id="ARBA00004429"/>
    </source>
</evidence>
<dbReference type="InterPro" id="IPR007387">
    <property type="entry name" value="TRAP_DctQ"/>
</dbReference>
<comment type="function">
    <text evidence="9">Part of the tripartite ATP-independent periplasmic (TRAP) transport system.</text>
</comment>
<dbReference type="GO" id="GO:0005886">
    <property type="term" value="C:plasma membrane"/>
    <property type="evidence" value="ECO:0007669"/>
    <property type="project" value="UniProtKB-SubCell"/>
</dbReference>
<dbReference type="PANTHER" id="PTHR35011">
    <property type="entry name" value="2,3-DIKETO-L-GULONATE TRAP TRANSPORTER SMALL PERMEASE PROTEIN YIAM"/>
    <property type="match status" value="1"/>
</dbReference>
<feature type="region of interest" description="Disordered" evidence="10">
    <location>
        <begin position="189"/>
        <end position="227"/>
    </location>
</feature>
<feature type="compositionally biased region" description="Low complexity" evidence="10">
    <location>
        <begin position="201"/>
        <end position="215"/>
    </location>
</feature>
<feature type="compositionally biased region" description="Basic and acidic residues" evidence="10">
    <location>
        <begin position="216"/>
        <end position="227"/>
    </location>
</feature>
<gene>
    <name evidence="12" type="ORF">J2T57_001839</name>
</gene>
<evidence type="ECO:0000256" key="7">
    <source>
        <dbReference type="ARBA" id="ARBA00023136"/>
    </source>
</evidence>
<comment type="similarity">
    <text evidence="8 9">Belongs to the TRAP transporter small permease family.</text>
</comment>
<evidence type="ECO:0000313" key="12">
    <source>
        <dbReference type="EMBL" id="MCP1674701.1"/>
    </source>
</evidence>
<dbReference type="EMBL" id="JALJXV010000004">
    <property type="protein sequence ID" value="MCP1674701.1"/>
    <property type="molecule type" value="Genomic_DNA"/>
</dbReference>
<evidence type="ECO:0000256" key="5">
    <source>
        <dbReference type="ARBA" id="ARBA00022692"/>
    </source>
</evidence>
<protein>
    <recommendedName>
        <fullName evidence="9">TRAP transporter small permease protein</fullName>
    </recommendedName>
</protein>
<sequence>MDEAGSGVASRPGSGLITRIIRRIDRALEIAEMTIIAGSVIAMALIMVIHVLGRTFFRIGIPGVTELTELLIILITFVGVSYAVRRARHISMSALYDQLTGMARKSLLVVICLVTGAMLFFLAWEAWGYMETIQRRGRTTSALNIPLWLIYIVLPIGFFLAGIQYWLTALRNLTTREMYRSFTEKEAYDDVPDELAGQSVAPTTPAEPEPGTGENAESKDDDATPGR</sequence>
<comment type="subunit">
    <text evidence="9">The complex comprises the extracytoplasmic solute receptor protein and the two transmembrane proteins.</text>
</comment>
<keyword evidence="13" id="KW-1185">Reference proteome</keyword>
<keyword evidence="5 9" id="KW-0812">Transmembrane</keyword>
<proteinExistence type="inferred from homology"/>